<keyword evidence="2" id="KW-1185">Reference proteome</keyword>
<dbReference type="Proteomes" id="UP001311730">
    <property type="component" value="Unassembled WGS sequence"/>
</dbReference>
<protein>
    <submittedName>
        <fullName evidence="1">Uncharacterized protein</fullName>
    </submittedName>
</protein>
<accession>A0ABU5ZDG4</accession>
<reference evidence="1 2" key="1">
    <citation type="submission" date="2023-12" db="EMBL/GenBank/DDBJ databases">
        <title>Genomic sequences of Capnocytophaga and Parvimonas strains.</title>
        <authorList>
            <person name="Watt R.M."/>
            <person name="Wang M."/>
            <person name="Yang T."/>
            <person name="Tong W.M."/>
        </authorList>
    </citation>
    <scope>NUCLEOTIDE SEQUENCE [LARGE SCALE GENOMIC DNA]</scope>
    <source>
        <strain evidence="1 2">CCUG 13096</strain>
    </source>
</reference>
<evidence type="ECO:0000313" key="2">
    <source>
        <dbReference type="Proteomes" id="UP001311730"/>
    </source>
</evidence>
<name>A0ABU5ZDG4_9FLAO</name>
<gene>
    <name evidence="1" type="ORF">VJJ08_09660</name>
</gene>
<evidence type="ECO:0000313" key="1">
    <source>
        <dbReference type="EMBL" id="MEB3075561.1"/>
    </source>
</evidence>
<dbReference type="EMBL" id="JAYKBW010000010">
    <property type="protein sequence ID" value="MEB3075561.1"/>
    <property type="molecule type" value="Genomic_DNA"/>
</dbReference>
<proteinExistence type="predicted"/>
<dbReference type="RefSeq" id="WP_323983737.1">
    <property type="nucleotide sequence ID" value="NZ_JAYKBW010000010.1"/>
</dbReference>
<comment type="caution">
    <text evidence="1">The sequence shown here is derived from an EMBL/GenBank/DDBJ whole genome shotgun (WGS) entry which is preliminary data.</text>
</comment>
<organism evidence="1 2">
    <name type="scientific">Capnocytophaga gingivalis</name>
    <dbReference type="NCBI Taxonomy" id="1017"/>
    <lineage>
        <taxon>Bacteria</taxon>
        <taxon>Pseudomonadati</taxon>
        <taxon>Bacteroidota</taxon>
        <taxon>Flavobacteriia</taxon>
        <taxon>Flavobacteriales</taxon>
        <taxon>Flavobacteriaceae</taxon>
        <taxon>Capnocytophaga</taxon>
    </lineage>
</organism>
<sequence>MKLFVLFVFSIFLTGLCGNNHDHNYYESKDFRFIPQKETYHVGDTIQIDFSLPIKTFDNIFLVNELGHIPPLLKTYIEVNSPCKESTTLLENDRKKDAIEVILEYNEIRKIYLLKNKISFIVNQPNDKYFFKYCVPMNRFIELNSSNYMVINVPNTTFKVIER</sequence>